<dbReference type="FunFam" id="3.40.33.10:FF:000004">
    <property type="entry name" value="CAP, cysteine-rich secretory protein, antigen 5"/>
    <property type="match status" value="1"/>
</dbReference>
<evidence type="ECO:0000256" key="1">
    <source>
        <dbReference type="ARBA" id="ARBA00003143"/>
    </source>
</evidence>
<sequence>MAVAPLFFLLLTTHIASARVLPSPGTAETSPADNRTIYDASSQFCLGCIAESMEFLLAHNWARAQHLELPLIWDFEVEKYARWWAGERKSDCKLQHSFDNGTFVMGENIFWGSGSGWSPRDAVRAWVDEQKYYSYSGNQCLGGHVCGHYTQVVWRETRRLGCARVVCDTGDVFMTCNYDPPGNYIGQRPY</sequence>
<reference evidence="5" key="1">
    <citation type="submission" date="2019-09" db="EMBL/GenBank/DDBJ databases">
        <authorList>
            <person name="Zhang L."/>
        </authorList>
    </citation>
    <scope>NUCLEOTIDE SEQUENCE</scope>
</reference>
<dbReference type="PRINTS" id="PR00837">
    <property type="entry name" value="V5TPXLIKE"/>
</dbReference>
<dbReference type="AlphaFoldDB" id="A0A5K1BW57"/>
<accession>A0A5K1BW57</accession>
<protein>
    <recommendedName>
        <fullName evidence="4">SCP domain-containing protein</fullName>
    </recommendedName>
</protein>
<organism evidence="5">
    <name type="scientific">Nymphaea colorata</name>
    <name type="common">pocket water lily</name>
    <dbReference type="NCBI Taxonomy" id="210225"/>
    <lineage>
        <taxon>Eukaryota</taxon>
        <taxon>Viridiplantae</taxon>
        <taxon>Streptophyta</taxon>
        <taxon>Embryophyta</taxon>
        <taxon>Tracheophyta</taxon>
        <taxon>Spermatophyta</taxon>
        <taxon>Magnoliopsida</taxon>
        <taxon>Nymphaeales</taxon>
        <taxon>Nymphaeaceae</taxon>
        <taxon>Nymphaea</taxon>
    </lineage>
</organism>
<dbReference type="SMART" id="SM00198">
    <property type="entry name" value="SCP"/>
    <property type="match status" value="1"/>
</dbReference>
<proteinExistence type="predicted"/>
<keyword evidence="2" id="KW-0611">Plant defense</keyword>
<evidence type="ECO:0000313" key="5">
    <source>
        <dbReference type="EMBL" id="VVW19259.1"/>
    </source>
</evidence>
<keyword evidence="2" id="KW-0568">Pathogenesis-related protein</keyword>
<feature type="domain" description="SCP" evidence="4">
    <location>
        <begin position="50"/>
        <end position="186"/>
    </location>
</feature>
<dbReference type="OMA" id="YWGYGAN"/>
<evidence type="ECO:0000259" key="4">
    <source>
        <dbReference type="SMART" id="SM00198"/>
    </source>
</evidence>
<dbReference type="PROSITE" id="PS01010">
    <property type="entry name" value="CRISP_2"/>
    <property type="match status" value="1"/>
</dbReference>
<dbReference type="EMBL" id="LR721781">
    <property type="protein sequence ID" value="VVW19259.1"/>
    <property type="molecule type" value="Genomic_DNA"/>
</dbReference>
<dbReference type="SUPFAM" id="SSF55797">
    <property type="entry name" value="PR-1-like"/>
    <property type="match status" value="1"/>
</dbReference>
<dbReference type="GO" id="GO:0005576">
    <property type="term" value="C:extracellular region"/>
    <property type="evidence" value="ECO:0007669"/>
    <property type="project" value="InterPro"/>
</dbReference>
<feature type="signal peptide" evidence="3">
    <location>
        <begin position="1"/>
        <end position="18"/>
    </location>
</feature>
<evidence type="ECO:0000256" key="3">
    <source>
        <dbReference type="SAM" id="SignalP"/>
    </source>
</evidence>
<dbReference type="Gene3D" id="3.40.33.10">
    <property type="entry name" value="CAP"/>
    <property type="match status" value="1"/>
</dbReference>
<dbReference type="InterPro" id="IPR002413">
    <property type="entry name" value="V5_allergen-like"/>
</dbReference>
<dbReference type="PROSITE" id="PS01009">
    <property type="entry name" value="CRISP_1"/>
    <property type="match status" value="1"/>
</dbReference>
<dbReference type="InterPro" id="IPR014044">
    <property type="entry name" value="CAP_dom"/>
</dbReference>
<dbReference type="OrthoDB" id="337038at2759"/>
<dbReference type="CDD" id="cd05381">
    <property type="entry name" value="CAP_PR-1"/>
    <property type="match status" value="1"/>
</dbReference>
<dbReference type="PANTHER" id="PTHR10334">
    <property type="entry name" value="CYSTEINE-RICH SECRETORY PROTEIN-RELATED"/>
    <property type="match status" value="1"/>
</dbReference>
<keyword evidence="3" id="KW-0732">Signal</keyword>
<evidence type="ECO:0000256" key="2">
    <source>
        <dbReference type="ARBA" id="ARBA00023265"/>
    </source>
</evidence>
<dbReference type="Pfam" id="PF00188">
    <property type="entry name" value="CAP"/>
    <property type="match status" value="1"/>
</dbReference>
<comment type="function">
    <text evidence="1">Probably involved in the defense reaction of plants against pathogens.</text>
</comment>
<dbReference type="InterPro" id="IPR001283">
    <property type="entry name" value="CRISP-related"/>
</dbReference>
<feature type="chain" id="PRO_5023858488" description="SCP domain-containing protein" evidence="3">
    <location>
        <begin position="19"/>
        <end position="190"/>
    </location>
</feature>
<dbReference type="Gramene" id="NC3G0226000.1">
    <property type="protein sequence ID" value="NC3G0226000.1:cds"/>
    <property type="gene ID" value="NC3G0226000"/>
</dbReference>
<dbReference type="PRINTS" id="PR00838">
    <property type="entry name" value="V5ALLERGEN"/>
</dbReference>
<name>A0A5K1BW57_9MAGN</name>
<gene>
    <name evidence="5" type="ORF">NYM_LOCUS15905</name>
</gene>
<dbReference type="InterPro" id="IPR018244">
    <property type="entry name" value="Allrgn_V5/Tpx1_CS"/>
</dbReference>
<dbReference type="InterPro" id="IPR035940">
    <property type="entry name" value="CAP_sf"/>
</dbReference>